<evidence type="ECO:0000313" key="2">
    <source>
        <dbReference type="EMBL" id="PYI39905.1"/>
    </source>
</evidence>
<accession>A0A2V5ITR9</accession>
<dbReference type="OrthoDB" id="4426339at2"/>
<dbReference type="SUPFAM" id="SSF69572">
    <property type="entry name" value="Activating enzymes of the ubiquitin-like proteins"/>
    <property type="match status" value="1"/>
</dbReference>
<dbReference type="GO" id="GO:0008641">
    <property type="term" value="F:ubiquitin-like modifier activating enzyme activity"/>
    <property type="evidence" value="ECO:0007669"/>
    <property type="project" value="InterPro"/>
</dbReference>
<dbReference type="EMBL" id="QJVC01000002">
    <property type="protein sequence ID" value="PYI39905.1"/>
    <property type="molecule type" value="Genomic_DNA"/>
</dbReference>
<reference evidence="2 3" key="1">
    <citation type="submission" date="2018-05" db="EMBL/GenBank/DDBJ databases">
        <title>Genetic diversity of glacier-inhabiting Cryobacterium bacteria in China and description of Cryobacterium mengkeensis sp. nov. and Arthrobacter glacialis sp. nov.</title>
        <authorList>
            <person name="Liu Q."/>
            <person name="Xin Y.-H."/>
        </authorList>
    </citation>
    <scope>NUCLEOTIDE SEQUENCE [LARGE SCALE GENOMIC DNA]</scope>
    <source>
        <strain evidence="2 3">B7</strain>
    </source>
</reference>
<feature type="domain" description="THIF-type NAD/FAD binding fold" evidence="1">
    <location>
        <begin position="117"/>
        <end position="340"/>
    </location>
</feature>
<dbReference type="NCBIfam" id="TIGR03882">
    <property type="entry name" value="cyclo_dehyd_2"/>
    <property type="match status" value="1"/>
</dbReference>
<keyword evidence="3" id="KW-1185">Reference proteome</keyword>
<dbReference type="Gene3D" id="3.40.50.720">
    <property type="entry name" value="NAD(P)-binding Rossmann-like Domain"/>
    <property type="match status" value="1"/>
</dbReference>
<dbReference type="Proteomes" id="UP000247980">
    <property type="component" value="Unassembled WGS sequence"/>
</dbReference>
<dbReference type="InterPro" id="IPR022291">
    <property type="entry name" value="Bacteriocin_synth_cyclodeHase"/>
</dbReference>
<name>A0A2V5ITR9_9MICC</name>
<dbReference type="AlphaFoldDB" id="A0A2V5ITR9"/>
<organism evidence="2 3">
    <name type="scientific">Arthrobacter psychrolactophilus</name>
    <dbReference type="NCBI Taxonomy" id="92442"/>
    <lineage>
        <taxon>Bacteria</taxon>
        <taxon>Bacillati</taxon>
        <taxon>Actinomycetota</taxon>
        <taxon>Actinomycetes</taxon>
        <taxon>Micrococcales</taxon>
        <taxon>Micrococcaceae</taxon>
        <taxon>Arthrobacter</taxon>
    </lineage>
</organism>
<dbReference type="RefSeq" id="WP_110484078.1">
    <property type="nucleotide sequence ID" value="NZ_QJVC01000002.1"/>
</dbReference>
<evidence type="ECO:0000313" key="3">
    <source>
        <dbReference type="Proteomes" id="UP000247980"/>
    </source>
</evidence>
<dbReference type="InterPro" id="IPR000594">
    <property type="entry name" value="ThiF_NAD_FAD-bd"/>
</dbReference>
<sequence length="357" mass="37621">MSIINPGLRMVRLSASSVQIGLGPGGIILDGLQAADISFVDALRQGIADPLVKEQAAALGLGSARAEEICSMLAGQLFPDEELHAEGFRAERLLPDHVALLGLHQKPCRIFMSRREHAVVHLVGLGRTGAALAATLVGAGVGTLLLEDDRPVGPSDVGPGSFKISDLGLARSLAVRRRLLRIDPLANAHVLHTGGNGGPDPRCLDLAIVTSHDTVSQDTAARFLAVERPHLFVVLREQDGRLGPFVIPGETACADCVERHLGVQHVGWQESPEAGASPARHPASLESVALATTLAGMAAAHALLFLDAVNQPGSYSAVMTFHSGTGRWTRQEFAPHPDCGCQWQDQPLATISKTSSP</sequence>
<proteinExistence type="predicted"/>
<comment type="caution">
    <text evidence="2">The sequence shown here is derived from an EMBL/GenBank/DDBJ whole genome shotgun (WGS) entry which is preliminary data.</text>
</comment>
<dbReference type="Pfam" id="PF00899">
    <property type="entry name" value="ThiF"/>
    <property type="match status" value="1"/>
</dbReference>
<dbReference type="InterPro" id="IPR035985">
    <property type="entry name" value="Ubiquitin-activating_enz"/>
</dbReference>
<evidence type="ECO:0000259" key="1">
    <source>
        <dbReference type="Pfam" id="PF00899"/>
    </source>
</evidence>
<gene>
    <name evidence="2" type="ORF">CVS30_04430</name>
</gene>
<protein>
    <recommendedName>
        <fullName evidence="1">THIF-type NAD/FAD binding fold domain-containing protein</fullName>
    </recommendedName>
</protein>